<evidence type="ECO:0000313" key="5">
    <source>
        <dbReference type="EMBL" id="ANU76173.1"/>
    </source>
</evidence>
<accession>A0A1C7IBH4</accession>
<dbReference type="GO" id="GO:0016747">
    <property type="term" value="F:acyltransferase activity, transferring groups other than amino-acyl groups"/>
    <property type="evidence" value="ECO:0007669"/>
    <property type="project" value="InterPro"/>
</dbReference>
<dbReference type="PROSITE" id="PS51186">
    <property type="entry name" value="GNAT"/>
    <property type="match status" value="1"/>
</dbReference>
<dbReference type="RefSeq" id="WP_065542347.1">
    <property type="nucleotide sequence ID" value="NZ_CP015405.2"/>
</dbReference>
<dbReference type="InterPro" id="IPR000182">
    <property type="entry name" value="GNAT_dom"/>
</dbReference>
<evidence type="ECO:0000256" key="2">
    <source>
        <dbReference type="ARBA" id="ARBA00022840"/>
    </source>
</evidence>
<dbReference type="SUPFAM" id="SSF55729">
    <property type="entry name" value="Acyl-CoA N-acyltransferases (Nat)"/>
    <property type="match status" value="1"/>
</dbReference>
<reference evidence="5" key="1">
    <citation type="submission" date="2017-04" db="EMBL/GenBank/DDBJ databases">
        <title>Complete Genome Sequences of Twelve Strains of a Stable Defined Moderately Diverse Mouse Microbiota 2 (sDMDMm2).</title>
        <authorList>
            <person name="Uchimura Y."/>
            <person name="Wyss M."/>
            <person name="Brugiroux S."/>
            <person name="Limenitakis J.P."/>
            <person name="Stecher B."/>
            <person name="McCoy K.D."/>
            <person name="Macpherson A.J."/>
        </authorList>
    </citation>
    <scope>NUCLEOTIDE SEQUENCE</scope>
    <source>
        <strain evidence="5">YL58</strain>
    </source>
</reference>
<dbReference type="STRING" id="1796616.A4V09_10560"/>
<keyword evidence="3 5" id="KW-0436">Ligase</keyword>
<dbReference type="Pfam" id="PF08218">
    <property type="entry name" value="Citrate_ly_lig"/>
    <property type="match status" value="1"/>
</dbReference>
<dbReference type="InterPro" id="IPR004821">
    <property type="entry name" value="Cyt_trans-like"/>
</dbReference>
<dbReference type="Proteomes" id="UP000092574">
    <property type="component" value="Chromosome"/>
</dbReference>
<dbReference type="NCBIfam" id="TIGR00124">
    <property type="entry name" value="cit_ly_ligase"/>
    <property type="match status" value="1"/>
</dbReference>
<proteinExistence type="predicted"/>
<dbReference type="OrthoDB" id="9779753at2"/>
<evidence type="ECO:0000256" key="1">
    <source>
        <dbReference type="ARBA" id="ARBA00022741"/>
    </source>
</evidence>
<dbReference type="PANTHER" id="PTHR40599">
    <property type="entry name" value="[CITRATE [PRO-3S]-LYASE] LIGASE"/>
    <property type="match status" value="1"/>
</dbReference>
<dbReference type="GO" id="GO:0008771">
    <property type="term" value="F:[citrate (pro-3S)-lyase] ligase activity"/>
    <property type="evidence" value="ECO:0007669"/>
    <property type="project" value="UniProtKB-EC"/>
</dbReference>
<keyword evidence="2 3" id="KW-0067">ATP-binding</keyword>
<comment type="catalytic activity">
    <reaction evidence="3">
        <text>holo-[citrate lyase ACP] + acetate + ATP = acetyl-[citrate lyase ACP] + AMP + diphosphate</text>
        <dbReference type="Rhea" id="RHEA:23788"/>
        <dbReference type="Rhea" id="RHEA-COMP:10158"/>
        <dbReference type="Rhea" id="RHEA-COMP:13710"/>
        <dbReference type="ChEBI" id="CHEBI:30089"/>
        <dbReference type="ChEBI" id="CHEBI:30616"/>
        <dbReference type="ChEBI" id="CHEBI:33019"/>
        <dbReference type="ChEBI" id="CHEBI:82683"/>
        <dbReference type="ChEBI" id="CHEBI:137976"/>
        <dbReference type="ChEBI" id="CHEBI:456215"/>
        <dbReference type="EC" id="6.2.1.22"/>
    </reaction>
</comment>
<dbReference type="SUPFAM" id="SSF52374">
    <property type="entry name" value="Nucleotidylyl transferase"/>
    <property type="match status" value="1"/>
</dbReference>
<evidence type="ECO:0000256" key="3">
    <source>
        <dbReference type="PIRNR" id="PIRNR005751"/>
    </source>
</evidence>
<evidence type="ECO:0000313" key="6">
    <source>
        <dbReference type="Proteomes" id="UP000092574"/>
    </source>
</evidence>
<feature type="domain" description="N-acetyltransferase" evidence="4">
    <location>
        <begin position="1"/>
        <end position="140"/>
    </location>
</feature>
<dbReference type="NCBIfam" id="TIGR00125">
    <property type="entry name" value="cyt_tran_rel"/>
    <property type="match status" value="1"/>
</dbReference>
<organism evidence="5 6">
    <name type="scientific">Blautia pseudococcoides</name>
    <dbReference type="NCBI Taxonomy" id="1796616"/>
    <lineage>
        <taxon>Bacteria</taxon>
        <taxon>Bacillati</taxon>
        <taxon>Bacillota</taxon>
        <taxon>Clostridia</taxon>
        <taxon>Lachnospirales</taxon>
        <taxon>Lachnospiraceae</taxon>
        <taxon>Blautia</taxon>
    </lineage>
</organism>
<dbReference type="PIRSF" id="PIRSF005751">
    <property type="entry name" value="Acet_citr_lig"/>
    <property type="match status" value="1"/>
</dbReference>
<dbReference type="AlphaFoldDB" id="A0A1C7IBH4"/>
<evidence type="ECO:0000259" key="4">
    <source>
        <dbReference type="PROSITE" id="PS51186"/>
    </source>
</evidence>
<dbReference type="EMBL" id="CP015405">
    <property type="protein sequence ID" value="ANU76173.1"/>
    <property type="molecule type" value="Genomic_DNA"/>
</dbReference>
<dbReference type="GO" id="GO:0005524">
    <property type="term" value="F:ATP binding"/>
    <property type="evidence" value="ECO:0007669"/>
    <property type="project" value="UniProtKB-UniRule"/>
</dbReference>
<dbReference type="KEGG" id="byl:A4V09_10560"/>
<dbReference type="Gene3D" id="3.40.50.620">
    <property type="entry name" value="HUPs"/>
    <property type="match status" value="1"/>
</dbReference>
<gene>
    <name evidence="5" type="ORF">A4V09_10560</name>
</gene>
<dbReference type="GO" id="GO:0016829">
    <property type="term" value="F:lyase activity"/>
    <property type="evidence" value="ECO:0007669"/>
    <property type="project" value="UniProtKB-KW"/>
</dbReference>
<dbReference type="Gene3D" id="3.40.630.30">
    <property type="match status" value="1"/>
</dbReference>
<keyword evidence="1 3" id="KW-0547">Nucleotide-binding</keyword>
<dbReference type="InterPro" id="IPR005216">
    <property type="entry name" value="Citrate_lyase_ligase"/>
</dbReference>
<protein>
    <recommendedName>
        <fullName evidence="3">[Citrate [pro-3S]-lyase] ligase</fullName>
        <ecNumber evidence="3">6.2.1.22</ecNumber>
    </recommendedName>
</protein>
<comment type="function">
    <text evidence="3">Acetylation of prosthetic group (2-(5''-phosphoribosyl)-3'-dephosphocoenzyme-A) of the gamma subunit of citrate lyase.</text>
</comment>
<sequence length="348" mass="38959">MELTNSYLEEGFPFRGRKRKKMEEFLEKSGLTYDAEIVYSVLLCREDGEIIGCGSRHENILKCIAVDASYQGEGLLPGIVTQLIKQAYGCGISHLFLFTKPEYQVIFGDMGFYPITGTDSMLLLENRKDGISLYLEEELARCPAPQAQEAGAIVMNANPFTFGHRYLTETAAKACELLHVFVLSADASEFPADVRLRLVKEGCQDLKNVIVHGSSEYLISHATFPDYFLKDKTGASDKAAELDLKIFGDYFRKAFHIVKRFVGEEPFSLVTRAYNEQMKQTLPAYGIEVVEIPRKTSGNTVISATLVREKFLAGDMESVRSLVPDTTYCYLVSDAGTALRKQLLERQS</sequence>
<dbReference type="PANTHER" id="PTHR40599:SF1">
    <property type="entry name" value="[CITRATE [PRO-3S]-LYASE] LIGASE"/>
    <property type="match status" value="1"/>
</dbReference>
<dbReference type="InterPro" id="IPR014729">
    <property type="entry name" value="Rossmann-like_a/b/a_fold"/>
</dbReference>
<keyword evidence="6" id="KW-1185">Reference proteome</keyword>
<name>A0A1C7IBH4_9FIRM</name>
<dbReference type="SMART" id="SM00764">
    <property type="entry name" value="Citrate_ly_lig"/>
    <property type="match status" value="1"/>
</dbReference>
<dbReference type="InterPro" id="IPR016181">
    <property type="entry name" value="Acyl_CoA_acyltransferase"/>
</dbReference>
<dbReference type="InterPro" id="IPR013166">
    <property type="entry name" value="Citrate_lyase_ligase_C"/>
</dbReference>
<dbReference type="EC" id="6.2.1.22" evidence="3"/>